<dbReference type="AlphaFoldDB" id="R9PC76"/>
<dbReference type="RefSeq" id="XP_012192563.1">
    <property type="nucleotide sequence ID" value="XM_012337173.1"/>
</dbReference>
<accession>R9PC76</accession>
<reference evidence="2" key="1">
    <citation type="journal article" date="2013" name="Genome Announc.">
        <title>Draft genome sequence of the basidiomycetous yeast-like fungus Pseudozyma hubeiensis SY62, which produces an abundant amount of the biosurfactant mannosylerythritol lipids.</title>
        <authorList>
            <person name="Konishi M."/>
            <person name="Hatada Y."/>
            <person name="Horiuchi J."/>
        </authorList>
    </citation>
    <scope>NUCLEOTIDE SEQUENCE [LARGE SCALE GENOMIC DNA]</scope>
    <source>
        <strain evidence="2">SY62</strain>
    </source>
</reference>
<dbReference type="GeneID" id="24111842"/>
<evidence type="ECO:0000313" key="1">
    <source>
        <dbReference type="EMBL" id="GAC98976.1"/>
    </source>
</evidence>
<gene>
    <name evidence="1" type="ORF">PHSY_006573</name>
</gene>
<evidence type="ECO:0000313" key="2">
    <source>
        <dbReference type="Proteomes" id="UP000014071"/>
    </source>
</evidence>
<name>R9PC76_PSEHS</name>
<dbReference type="EMBL" id="DF238822">
    <property type="protein sequence ID" value="GAC98976.1"/>
    <property type="molecule type" value="Genomic_DNA"/>
</dbReference>
<proteinExistence type="predicted"/>
<organism evidence="1 2">
    <name type="scientific">Pseudozyma hubeiensis (strain SY62)</name>
    <name type="common">Yeast</name>
    <dbReference type="NCBI Taxonomy" id="1305764"/>
    <lineage>
        <taxon>Eukaryota</taxon>
        <taxon>Fungi</taxon>
        <taxon>Dikarya</taxon>
        <taxon>Basidiomycota</taxon>
        <taxon>Ustilaginomycotina</taxon>
        <taxon>Ustilaginomycetes</taxon>
        <taxon>Ustilaginales</taxon>
        <taxon>Ustilaginaceae</taxon>
        <taxon>Pseudozyma</taxon>
    </lineage>
</organism>
<dbReference type="HOGENOM" id="CLU_1876336_0_0_1"/>
<keyword evidence="2" id="KW-1185">Reference proteome</keyword>
<sequence>MSHGSDLFVVLDKSEEATQRHLPRNATNLKTSGIPIGTRLVIRVALTPIFHSLTSSSSTTPPTSARSIIQHIPHVEFSHRARQSRNLSTGPLFSNACPLTAPVSTPFEQHGPSRMLMEISIPFADVQPVRSFSRNI</sequence>
<dbReference type="Proteomes" id="UP000014071">
    <property type="component" value="Unassembled WGS sequence"/>
</dbReference>
<protein>
    <submittedName>
        <fullName evidence="1">Uncharacterized protein</fullName>
    </submittedName>
</protein>